<name>A0A0C3PRJ7_PHLG1</name>
<accession>A0A0C3PRJ7</accession>
<evidence type="ECO:0000259" key="4">
    <source>
        <dbReference type="Pfam" id="PF11715"/>
    </source>
</evidence>
<dbReference type="EMBL" id="KN840461">
    <property type="protein sequence ID" value="KIP09843.1"/>
    <property type="molecule type" value="Genomic_DNA"/>
</dbReference>
<organism evidence="7 8">
    <name type="scientific">Phlebiopsis gigantea (strain 11061_1 CR5-6)</name>
    <name type="common">White-rot fungus</name>
    <name type="synonym">Peniophora gigantea</name>
    <dbReference type="NCBI Taxonomy" id="745531"/>
    <lineage>
        <taxon>Eukaryota</taxon>
        <taxon>Fungi</taxon>
        <taxon>Dikarya</taxon>
        <taxon>Basidiomycota</taxon>
        <taxon>Agaricomycotina</taxon>
        <taxon>Agaricomycetes</taxon>
        <taxon>Polyporales</taxon>
        <taxon>Phanerochaetaceae</taxon>
        <taxon>Phlebiopsis</taxon>
    </lineage>
</organism>
<dbReference type="PANTHER" id="PTHR21286:SF0">
    <property type="entry name" value="NUCLEAR PORE COMPLEX PROTEIN NUP160"/>
    <property type="match status" value="1"/>
</dbReference>
<dbReference type="GO" id="GO:0017056">
    <property type="term" value="F:structural constituent of nuclear pore"/>
    <property type="evidence" value="ECO:0007669"/>
    <property type="project" value="TreeGrafter"/>
</dbReference>
<keyword evidence="2" id="KW-0813">Transport</keyword>
<reference evidence="7 8" key="1">
    <citation type="journal article" date="2014" name="PLoS Genet.">
        <title>Analysis of the Phlebiopsis gigantea genome, transcriptome and secretome provides insight into its pioneer colonization strategies of wood.</title>
        <authorList>
            <person name="Hori C."/>
            <person name="Ishida T."/>
            <person name="Igarashi K."/>
            <person name="Samejima M."/>
            <person name="Suzuki H."/>
            <person name="Master E."/>
            <person name="Ferreira P."/>
            <person name="Ruiz-Duenas F.J."/>
            <person name="Held B."/>
            <person name="Canessa P."/>
            <person name="Larrondo L.F."/>
            <person name="Schmoll M."/>
            <person name="Druzhinina I.S."/>
            <person name="Kubicek C.P."/>
            <person name="Gaskell J.A."/>
            <person name="Kersten P."/>
            <person name="St John F."/>
            <person name="Glasner J."/>
            <person name="Sabat G."/>
            <person name="Splinter BonDurant S."/>
            <person name="Syed K."/>
            <person name="Yadav J."/>
            <person name="Mgbeahuruike A.C."/>
            <person name="Kovalchuk A."/>
            <person name="Asiegbu F.O."/>
            <person name="Lackner G."/>
            <person name="Hoffmeister D."/>
            <person name="Rencoret J."/>
            <person name="Gutierrez A."/>
            <person name="Sun H."/>
            <person name="Lindquist E."/>
            <person name="Barry K."/>
            <person name="Riley R."/>
            <person name="Grigoriev I.V."/>
            <person name="Henrissat B."/>
            <person name="Kues U."/>
            <person name="Berka R.M."/>
            <person name="Martinez A.T."/>
            <person name="Covert S.F."/>
            <person name="Blanchette R.A."/>
            <person name="Cullen D."/>
        </authorList>
    </citation>
    <scope>NUCLEOTIDE SEQUENCE [LARGE SCALE GENOMIC DNA]</scope>
    <source>
        <strain evidence="7 8">11061_1 CR5-6</strain>
    </source>
</reference>
<dbReference type="OrthoDB" id="67716at2759"/>
<dbReference type="SUPFAM" id="SSF50998">
    <property type="entry name" value="Quinoprotein alcohol dehydrogenase-like"/>
    <property type="match status" value="1"/>
</dbReference>
<dbReference type="InterPro" id="IPR011047">
    <property type="entry name" value="Quinoprotein_ADH-like_sf"/>
</dbReference>
<comment type="subcellular location">
    <subcellularLocation>
        <location evidence="1">Nucleus</location>
    </subcellularLocation>
</comment>
<evidence type="ECO:0000256" key="3">
    <source>
        <dbReference type="ARBA" id="ARBA00023242"/>
    </source>
</evidence>
<evidence type="ECO:0000313" key="8">
    <source>
        <dbReference type="Proteomes" id="UP000053257"/>
    </source>
</evidence>
<feature type="domain" description="Nucleoporin Nup120/160 beta-propeller" evidence="4">
    <location>
        <begin position="57"/>
        <end position="526"/>
    </location>
</feature>
<dbReference type="HOGENOM" id="CLU_002799_0_0_1"/>
<evidence type="ECO:0000259" key="5">
    <source>
        <dbReference type="Pfam" id="PF23300"/>
    </source>
</evidence>
<dbReference type="Proteomes" id="UP000053257">
    <property type="component" value="Unassembled WGS sequence"/>
</dbReference>
<dbReference type="Pfam" id="PF23347">
    <property type="entry name" value="TPR_Nup160_C"/>
    <property type="match status" value="1"/>
</dbReference>
<dbReference type="STRING" id="745531.A0A0C3PRJ7"/>
<feature type="domain" description="Nucleoporin nup120-like HEAT repeat" evidence="5">
    <location>
        <begin position="802"/>
        <end position="966"/>
    </location>
</feature>
<evidence type="ECO:0000259" key="6">
    <source>
        <dbReference type="Pfam" id="PF23347"/>
    </source>
</evidence>
<keyword evidence="3" id="KW-0539">Nucleus</keyword>
<evidence type="ECO:0000256" key="1">
    <source>
        <dbReference type="ARBA" id="ARBA00004123"/>
    </source>
</evidence>
<protein>
    <recommendedName>
        <fullName evidence="9">Nucleoporin Nup120/160-domain-containing protein</fullName>
    </recommendedName>
</protein>
<dbReference type="Pfam" id="PF11715">
    <property type="entry name" value="Beta-prop_Nup120_160"/>
    <property type="match status" value="1"/>
</dbReference>
<dbReference type="GO" id="GO:0005643">
    <property type="term" value="C:nuclear pore"/>
    <property type="evidence" value="ECO:0007669"/>
    <property type="project" value="UniProtKB-ARBA"/>
</dbReference>
<feature type="domain" description="NUP160 C-terminal TPR" evidence="6">
    <location>
        <begin position="1109"/>
        <end position="1354"/>
    </location>
</feature>
<sequence length="1361" mass="151925">METQVLVAAQISSVFPPTATITTVVHTTRTDIPLPDSADSEHATYSEIFHHETTGTVLLRVIHDGQVLELMSLSTDTPPIRLIFPATLLPNPSIIWGPEGLHVLAVTSIGSLFRVLIPVSEGAPLWHATSQSAIRTREYNIQRLKGDLNSAIAHVQGLYCVIIGLQDGSMLRLEAEDFDDGRDDELWQESVLHHSSFLNSLTSFLHPTTTGSSQIVSIASHPQPTDIGHIYTLSRDRTLRLWTLSGGCVSERALPSARTATFSPGSSNGARPPVLLQEGPQQLLYVFTPPWSELPHMLVFIPTEGSAVSGGFFQLFDLANDHLHHLQDIDCSVNSVHCHLRGFVVVEDTLYTLWDKQGQSTVERIQLYFDGSTEAWTHIAYPPEPELTPAYLDELLLSPGSLADKFLEAIMRPGVFSPWTLNIAISQYTDACLGIPGNPPAPLLVSYTSTAENIAAVVGCTVKLLKDPQTGTPLYDNYWNALKRDWEGFVARCREIERRARWPLTIGVGDPKGDLFVAERERIGLIVSEDLPLRLHRSLSSPHLSPLEPQFAVMDVLWTLRSKLGPRAIIASETRIIDIVRQEIAFPYADIVLDTAQRLDLKNETDEGLESWISGRIQSYGDLEQLVKFVLDLVGGLDKDVKREEEEVELLLPPTNLDWHKTLTAAYAASSINARYELTLALITLLFYMPEDVLEWPPALLAEVFVVFRGVALLRYTTRQPAALGGSRYDVNAEDDVVSKLRNMNVSTTQSRVETSSSLLYRLLVQSGISTNLPNAAHHFLDSTGLLQSLSPAHATKHEVLFCEKLRLLGYREAAREVLSWLPRTPAMSYVLLRVWLDEGRYEDAASTLESIVGSFGPDSSLSLEDREALAAVLPGAELFDSRFTFYLHAASLFHASGVMTHDVSFTQLALSCAPIGVNTTILWQTVIKGFTDEGFYDDAYAALTACPYERLKRDSASQLVYRMCEDHAVDRLMSYTFAGLSDEVEDALSFKARNADPRTRPFFSRILYTWYINKGDYRNAALTMYQRARKLADIINSQPEQFVNLAELQLEAYLVSINALSLIDPQSAWFVLPILAESVNEPRKRRKLAKHIPPEIYSIGKRDTEVVELGDIKYEYALLDAHLRLILKNPSLLGTMELLRAPSSVVLKMAQANQFDEAIATARSLGVDMTDVFTQLTTQCMRLARRAEVDVHDDPSDWLLTDKVSSWPGAAADRAWRYLRQALDRHDGLQTGYAYTKVTLETVLGYDRSQSPPPWLVHALEEHHPEFLVRTYLRYEILEAALEHAIAMLKKDDTRLAVEQPKNAASTWLPYTLIDQVLLAADSGGDSSLRVKDLREDLRAAISGRLKHVHKLTAQSRQVV</sequence>
<evidence type="ECO:0000313" key="7">
    <source>
        <dbReference type="EMBL" id="KIP09843.1"/>
    </source>
</evidence>
<proteinExistence type="predicted"/>
<dbReference type="InterPro" id="IPR056548">
    <property type="entry name" value="HEAT_Nup120"/>
</dbReference>
<keyword evidence="8" id="KW-1185">Reference proteome</keyword>
<dbReference type="PANTHER" id="PTHR21286">
    <property type="entry name" value="NUCLEAR PORE COMPLEX PROTEIN NUP160"/>
    <property type="match status" value="1"/>
</dbReference>
<evidence type="ECO:0000256" key="2">
    <source>
        <dbReference type="ARBA" id="ARBA00022448"/>
    </source>
</evidence>
<dbReference type="Pfam" id="PF23300">
    <property type="entry name" value="HEAT_Nup120"/>
    <property type="match status" value="1"/>
</dbReference>
<dbReference type="InterPro" id="IPR021717">
    <property type="entry name" value="Nucleoporin_Nup160"/>
</dbReference>
<evidence type="ECO:0008006" key="9">
    <source>
        <dbReference type="Google" id="ProtNLM"/>
    </source>
</evidence>
<dbReference type="InterPro" id="IPR059141">
    <property type="entry name" value="Beta-prop_Nup120_160"/>
</dbReference>
<dbReference type="InterPro" id="IPR056536">
    <property type="entry name" value="TPR_NUP160_C"/>
</dbReference>
<gene>
    <name evidence="7" type="ORF">PHLGIDRAFT_125988</name>
</gene>